<proteinExistence type="predicted"/>
<keyword evidence="1" id="KW-0812">Transmembrane</keyword>
<feature type="transmembrane region" description="Helical" evidence="1">
    <location>
        <begin position="25"/>
        <end position="49"/>
    </location>
</feature>
<feature type="transmembrane region" description="Helical" evidence="1">
    <location>
        <begin position="371"/>
        <end position="392"/>
    </location>
</feature>
<keyword evidence="3" id="KW-1185">Reference proteome</keyword>
<sequence length="421" mass="47865">MGIVKTKQPQKKKGKSLFRRVNDWLHLWLGLASGIVVVIVSITGCIYVFEREIRMVTEPFQFVKAENRPMLPPSVLKQKAEQYAFAGKTDTLERRITGVTYNPPGHAAMSAYNTKATGYTAIYQNPYTGEVLHEKRFEKDFFRIVLMGHYYLWLPHEVGHVVVGWAIFIFVLLLITGLVIWWPKNLKKANVDKSFKIKWGASFKRVNYDLHNVLGFYVLLVAFAIAVTGLVWSFEWWGKSYYWLLSGGKKLETGRGKNQPPAKNDPGTTAMYAHPEDVLWQRSMAQYPDNQGYLQIGFGAKKTDPLTVYYNPTLKTYYKREFKTYNSNTLAEIPRKGIYSTPYAKATVADKIYRANYDIHVGAIGGITGKIIAFFASLICASLPVTGFIVWWGKKKKKKKPAAVSVPRKAVVKEEAMAEMV</sequence>
<evidence type="ECO:0000313" key="3">
    <source>
        <dbReference type="Proteomes" id="UP000627292"/>
    </source>
</evidence>
<comment type="caution">
    <text evidence="2">The sequence shown here is derived from an EMBL/GenBank/DDBJ whole genome shotgun (WGS) entry which is preliminary data.</text>
</comment>
<evidence type="ECO:0000313" key="2">
    <source>
        <dbReference type="EMBL" id="GGH79805.1"/>
    </source>
</evidence>
<keyword evidence="1" id="KW-0472">Membrane</keyword>
<dbReference type="Proteomes" id="UP000627292">
    <property type="component" value="Unassembled WGS sequence"/>
</dbReference>
<organism evidence="2 3">
    <name type="scientific">Filimonas zeae</name>
    <dbReference type="NCBI Taxonomy" id="1737353"/>
    <lineage>
        <taxon>Bacteria</taxon>
        <taxon>Pseudomonadati</taxon>
        <taxon>Bacteroidota</taxon>
        <taxon>Chitinophagia</taxon>
        <taxon>Chitinophagales</taxon>
        <taxon>Chitinophagaceae</taxon>
        <taxon>Filimonas</taxon>
    </lineage>
</organism>
<reference evidence="2" key="1">
    <citation type="journal article" date="2014" name="Int. J. Syst. Evol. Microbiol.">
        <title>Complete genome sequence of Corynebacterium casei LMG S-19264T (=DSM 44701T), isolated from a smear-ripened cheese.</title>
        <authorList>
            <consortium name="US DOE Joint Genome Institute (JGI-PGF)"/>
            <person name="Walter F."/>
            <person name="Albersmeier A."/>
            <person name="Kalinowski J."/>
            <person name="Ruckert C."/>
        </authorList>
    </citation>
    <scope>NUCLEOTIDE SEQUENCE</scope>
    <source>
        <strain evidence="2">CGMCC 1.15290</strain>
    </source>
</reference>
<dbReference type="InterPro" id="IPR005625">
    <property type="entry name" value="PepSY-ass_TM"/>
</dbReference>
<gene>
    <name evidence="2" type="ORF">GCM10011379_49730</name>
</gene>
<evidence type="ECO:0000256" key="1">
    <source>
        <dbReference type="SAM" id="Phobius"/>
    </source>
</evidence>
<dbReference type="AlphaFoldDB" id="A0A917N0C2"/>
<dbReference type="Pfam" id="PF03929">
    <property type="entry name" value="PepSY_TM"/>
    <property type="match status" value="1"/>
</dbReference>
<protein>
    <submittedName>
        <fullName evidence="2">Sulfite reductase</fullName>
    </submittedName>
</protein>
<feature type="transmembrane region" description="Helical" evidence="1">
    <location>
        <begin position="162"/>
        <end position="183"/>
    </location>
</feature>
<feature type="transmembrane region" description="Helical" evidence="1">
    <location>
        <begin position="214"/>
        <end position="234"/>
    </location>
</feature>
<keyword evidence="1" id="KW-1133">Transmembrane helix</keyword>
<dbReference type="PANTHER" id="PTHR34219">
    <property type="entry name" value="IRON-REGULATED INNER MEMBRANE PROTEIN-RELATED"/>
    <property type="match status" value="1"/>
</dbReference>
<name>A0A917N0C2_9BACT</name>
<dbReference type="RefSeq" id="WP_188957614.1">
    <property type="nucleotide sequence ID" value="NZ_BMIB01000005.1"/>
</dbReference>
<dbReference type="PANTHER" id="PTHR34219:SF3">
    <property type="entry name" value="BLL7967 PROTEIN"/>
    <property type="match status" value="1"/>
</dbReference>
<reference evidence="2" key="2">
    <citation type="submission" date="2020-09" db="EMBL/GenBank/DDBJ databases">
        <authorList>
            <person name="Sun Q."/>
            <person name="Zhou Y."/>
        </authorList>
    </citation>
    <scope>NUCLEOTIDE SEQUENCE</scope>
    <source>
        <strain evidence="2">CGMCC 1.15290</strain>
    </source>
</reference>
<accession>A0A917N0C2</accession>
<dbReference type="EMBL" id="BMIB01000005">
    <property type="protein sequence ID" value="GGH79805.1"/>
    <property type="molecule type" value="Genomic_DNA"/>
</dbReference>